<dbReference type="EC" id="3.4.16.4" evidence="6"/>
<evidence type="ECO:0000256" key="1">
    <source>
        <dbReference type="ARBA" id="ARBA00002624"/>
    </source>
</evidence>
<keyword evidence="19 28" id="KW-1133">Transmembrane helix</keyword>
<evidence type="ECO:0000256" key="13">
    <source>
        <dbReference type="ARBA" id="ARBA00022679"/>
    </source>
</evidence>
<dbReference type="Gene3D" id="2.40.50.140">
    <property type="entry name" value="Nucleic acid-binding proteins"/>
    <property type="match status" value="1"/>
</dbReference>
<evidence type="ECO:0000256" key="8">
    <source>
        <dbReference type="ARBA" id="ARBA00022475"/>
    </source>
</evidence>
<dbReference type="FunFam" id="1.10.3810.10:FF:000003">
    <property type="entry name" value="Penicillin-binding protein 1a"/>
    <property type="match status" value="1"/>
</dbReference>
<proteinExistence type="inferred from homology"/>
<evidence type="ECO:0000256" key="3">
    <source>
        <dbReference type="ARBA" id="ARBA00004752"/>
    </source>
</evidence>
<dbReference type="GO" id="GO:0046677">
    <property type="term" value="P:response to antibiotic"/>
    <property type="evidence" value="ECO:0007669"/>
    <property type="project" value="UniProtKB-KW"/>
</dbReference>
<dbReference type="GO" id="GO:0008658">
    <property type="term" value="F:penicillin binding"/>
    <property type="evidence" value="ECO:0007669"/>
    <property type="project" value="InterPro"/>
</dbReference>
<dbReference type="OrthoDB" id="9766909at2"/>
<comment type="pathway">
    <text evidence="3">Cell wall biogenesis; peptidoglycan biosynthesis.</text>
</comment>
<keyword evidence="9" id="KW-0997">Cell inner membrane</keyword>
<dbReference type="SUPFAM" id="SSF53955">
    <property type="entry name" value="Lysozyme-like"/>
    <property type="match status" value="1"/>
</dbReference>
<gene>
    <name evidence="32" type="ORF">SAMN05660429_01182</name>
</gene>
<comment type="similarity">
    <text evidence="4">In the C-terminal section; belongs to the transpeptidase family.</text>
</comment>
<dbReference type="Pfam" id="PF00905">
    <property type="entry name" value="Transpeptidase"/>
    <property type="match status" value="1"/>
</dbReference>
<keyword evidence="15" id="KW-0378">Hydrolase</keyword>
<dbReference type="GO" id="GO:0005886">
    <property type="term" value="C:plasma membrane"/>
    <property type="evidence" value="ECO:0007669"/>
    <property type="project" value="UniProtKB-SubCell"/>
</dbReference>
<sequence>MFSIKRLIQLIISICLLGTLALFILYINLKDELPSVESLKNVEWQTPMQIFSADGELISQFGASKRIPLTIDEMPQQLVDALLATEDDRFYLHFGVDPIGLGRAVWGQIIGQNKGGASTITMQVARNFFLTREQTYIRKIREIFLAIHIESLLTKDEILELYMNKIELGHRSFGYGAAAQIYYGKDLSDLTLAQYAVLAGLPKAPSTLNPISSPKRAKERRSVVLQRMLSSGYITQAEYEEANSAPITAKRHGVEISLSAPYVAEMAHQKTVELFGTEQAYTSGYKVYTTVTAKLQRAAQDALVKNVHAYDQRHGYRGAVASIRSDYKRQLTEGLADGEELITPEPVIVEEAVAALANIEDYPLLYPAVITDVQEQSATAILADGYSTQLLWDDIKWARPFINDQRQGPPPKKAADIFALGDIVYLSEKASKVTTDEAIEETDADVASEEELALVDEPAAEETIVKYYRLNQLPEVSSTIVAISPDDGAIKALLGGYNFKQSQFNRATQAKRQVGSNIKPFIYSAAINKGFTLGTLVNDAPINKWDRSSGFVWRPKNSPENYAGPIRVRDALAQSKNVVAVRLLREVGLDNMINYLTRFGFEKSELPRNESLALGSASLTPLQVVTGFASFANGGYLVEPYVVERIEDNEGNIVYQAAPSYACDQDCSAFGEQIPEESEIAENAEQDESTAVDSTELAADSKIDPDQPLMADDEQVFTPLKRATHIISEENAFLMSQAMYSVIWGADWSASPGWQGTGFRGRVLKRHDIAGKTGTTNESKDAWFSGFSRRLAVTSWIGFDDHARKLGSTTLNTNLPKKDPDTGLNQITGSEFGAKSAQPPWIDFMAVALQDLDEEYIEQPADIVSIRIDKASGKLTRKTDRSTRWEYFRAESAPTDYVTVEEVTRDIFNEEDEDSLEEEEIF</sequence>
<dbReference type="UniPathway" id="UPA00219"/>
<evidence type="ECO:0000256" key="14">
    <source>
        <dbReference type="ARBA" id="ARBA00022692"/>
    </source>
</evidence>
<dbReference type="GO" id="GO:0030288">
    <property type="term" value="C:outer membrane-bounded periplasmic space"/>
    <property type="evidence" value="ECO:0007669"/>
    <property type="project" value="TreeGrafter"/>
</dbReference>
<dbReference type="InterPro" id="IPR001264">
    <property type="entry name" value="Glyco_trans_51"/>
</dbReference>
<name>A0A1I0CFA6_THASX</name>
<evidence type="ECO:0000256" key="19">
    <source>
        <dbReference type="ARBA" id="ARBA00022989"/>
    </source>
</evidence>
<accession>A0A1I0CFA6</accession>
<keyword evidence="12" id="KW-0328">Glycosyltransferase</keyword>
<dbReference type="InterPro" id="IPR050396">
    <property type="entry name" value="Glycosyltr_51/Transpeptidase"/>
</dbReference>
<evidence type="ECO:0000256" key="15">
    <source>
        <dbReference type="ARBA" id="ARBA00022801"/>
    </source>
</evidence>
<keyword evidence="21" id="KW-0046">Antibiotic resistance</keyword>
<evidence type="ECO:0000259" key="30">
    <source>
        <dbReference type="Pfam" id="PF00912"/>
    </source>
</evidence>
<evidence type="ECO:0000256" key="11">
    <source>
        <dbReference type="ARBA" id="ARBA00022670"/>
    </source>
</evidence>
<organism evidence="32 33">
    <name type="scientific">Thalassotalea agarivorans</name>
    <name type="common">Thalassomonas agarivorans</name>
    <dbReference type="NCBI Taxonomy" id="349064"/>
    <lineage>
        <taxon>Bacteria</taxon>
        <taxon>Pseudomonadati</taxon>
        <taxon>Pseudomonadota</taxon>
        <taxon>Gammaproteobacteria</taxon>
        <taxon>Alteromonadales</taxon>
        <taxon>Colwelliaceae</taxon>
        <taxon>Thalassotalea</taxon>
    </lineage>
</organism>
<feature type="domain" description="Penicillin-binding protein OB-like" evidence="31">
    <location>
        <begin position="350"/>
        <end position="476"/>
    </location>
</feature>
<dbReference type="InterPro" id="IPR012338">
    <property type="entry name" value="Beta-lactam/transpept-like"/>
</dbReference>
<dbReference type="Pfam" id="PF00912">
    <property type="entry name" value="Transgly"/>
    <property type="match status" value="1"/>
</dbReference>
<dbReference type="STRING" id="349064.SAMN05660429_01182"/>
<evidence type="ECO:0000313" key="32">
    <source>
        <dbReference type="EMBL" id="SET18280.1"/>
    </source>
</evidence>
<evidence type="ECO:0000256" key="17">
    <source>
        <dbReference type="ARBA" id="ARBA00022968"/>
    </source>
</evidence>
<dbReference type="Pfam" id="PF17092">
    <property type="entry name" value="PCB_OB"/>
    <property type="match status" value="1"/>
</dbReference>
<feature type="transmembrane region" description="Helical" evidence="28">
    <location>
        <begin position="7"/>
        <end position="29"/>
    </location>
</feature>
<comment type="pathway">
    <text evidence="27">Glycan biosynthesis.</text>
</comment>
<dbReference type="GO" id="GO:0006508">
    <property type="term" value="P:proteolysis"/>
    <property type="evidence" value="ECO:0007669"/>
    <property type="project" value="UniProtKB-KW"/>
</dbReference>
<comment type="catalytic activity">
    <reaction evidence="24">
        <text>Preferential cleavage: (Ac)2-L-Lys-D-Ala-|-D-Ala. Also transpeptidation of peptidyl-alanyl moieties that are N-acyl substituents of D-alanine.</text>
        <dbReference type="EC" id="3.4.16.4"/>
    </reaction>
</comment>
<dbReference type="GO" id="GO:0009002">
    <property type="term" value="F:serine-type D-Ala-D-Ala carboxypeptidase activity"/>
    <property type="evidence" value="ECO:0007669"/>
    <property type="project" value="UniProtKB-EC"/>
</dbReference>
<dbReference type="GO" id="GO:0071555">
    <property type="term" value="P:cell wall organization"/>
    <property type="evidence" value="ECO:0007669"/>
    <property type="project" value="UniProtKB-KW"/>
</dbReference>
<evidence type="ECO:0000256" key="22">
    <source>
        <dbReference type="ARBA" id="ARBA00023268"/>
    </source>
</evidence>
<dbReference type="InterPro" id="IPR031376">
    <property type="entry name" value="PCB_OB"/>
</dbReference>
<dbReference type="GO" id="GO:0008360">
    <property type="term" value="P:regulation of cell shape"/>
    <property type="evidence" value="ECO:0007669"/>
    <property type="project" value="UniProtKB-KW"/>
</dbReference>
<evidence type="ECO:0000256" key="20">
    <source>
        <dbReference type="ARBA" id="ARBA00023136"/>
    </source>
</evidence>
<keyword evidence="20 28" id="KW-0472">Membrane</keyword>
<evidence type="ECO:0000256" key="27">
    <source>
        <dbReference type="ARBA" id="ARBA00060592"/>
    </source>
</evidence>
<evidence type="ECO:0000259" key="31">
    <source>
        <dbReference type="Pfam" id="PF17092"/>
    </source>
</evidence>
<keyword evidence="18" id="KW-0573">Peptidoglycan synthesis</keyword>
<dbReference type="Proteomes" id="UP000199308">
    <property type="component" value="Unassembled WGS sequence"/>
</dbReference>
<evidence type="ECO:0000256" key="7">
    <source>
        <dbReference type="ARBA" id="ARBA00018638"/>
    </source>
</evidence>
<evidence type="ECO:0000256" key="5">
    <source>
        <dbReference type="ARBA" id="ARBA00007739"/>
    </source>
</evidence>
<dbReference type="InterPro" id="IPR036950">
    <property type="entry name" value="PBP_transglycosylase"/>
</dbReference>
<dbReference type="PANTHER" id="PTHR32282">
    <property type="entry name" value="BINDING PROTEIN TRANSPEPTIDASE, PUTATIVE-RELATED"/>
    <property type="match status" value="1"/>
</dbReference>
<dbReference type="SUPFAM" id="SSF56601">
    <property type="entry name" value="beta-lactamase/transpeptidase-like"/>
    <property type="match status" value="1"/>
</dbReference>
<keyword evidence="22" id="KW-0511">Multifunctional enzyme</keyword>
<evidence type="ECO:0000256" key="2">
    <source>
        <dbReference type="ARBA" id="ARBA00004249"/>
    </source>
</evidence>
<evidence type="ECO:0000256" key="4">
    <source>
        <dbReference type="ARBA" id="ARBA00007090"/>
    </source>
</evidence>
<evidence type="ECO:0000256" key="10">
    <source>
        <dbReference type="ARBA" id="ARBA00022645"/>
    </source>
</evidence>
<comment type="similarity">
    <text evidence="5">In the N-terminal section; belongs to the glycosyltransferase 51 family.</text>
</comment>
<keyword evidence="14 28" id="KW-0812">Transmembrane</keyword>
<keyword evidence="17" id="KW-0735">Signal-anchor</keyword>
<dbReference type="AlphaFoldDB" id="A0A1I0CFA6"/>
<evidence type="ECO:0000313" key="33">
    <source>
        <dbReference type="Proteomes" id="UP000199308"/>
    </source>
</evidence>
<dbReference type="EC" id="2.4.99.28" evidence="25"/>
<evidence type="ECO:0000256" key="28">
    <source>
        <dbReference type="SAM" id="Phobius"/>
    </source>
</evidence>
<keyword evidence="10" id="KW-0121">Carboxypeptidase</keyword>
<comment type="subcellular location">
    <subcellularLocation>
        <location evidence="2">Cell inner membrane</location>
        <topology evidence="2">Single-pass type II membrane protein</topology>
    </subcellularLocation>
</comment>
<dbReference type="InterPro" id="IPR001460">
    <property type="entry name" value="PCN-bd_Tpept"/>
</dbReference>
<dbReference type="GO" id="GO:0009252">
    <property type="term" value="P:peptidoglycan biosynthetic process"/>
    <property type="evidence" value="ECO:0007669"/>
    <property type="project" value="UniProtKB-UniPathway"/>
</dbReference>
<dbReference type="NCBIfam" id="TIGR02074">
    <property type="entry name" value="PBP_1a_fam"/>
    <property type="match status" value="1"/>
</dbReference>
<reference evidence="32 33" key="1">
    <citation type="submission" date="2016-10" db="EMBL/GenBank/DDBJ databases">
        <authorList>
            <person name="de Groot N.N."/>
        </authorList>
    </citation>
    <scope>NUCLEOTIDE SEQUENCE [LARGE SCALE GENOMIC DNA]</scope>
    <source>
        <strain evidence="32 33">DSM 19706</strain>
    </source>
</reference>
<comment type="function">
    <text evidence="1">Cell wall formation. Synthesis of cross-linked peptidoglycan from the lipid intermediates. The enzyme has a penicillin-insensitive transglycosylase N-terminal domain (formation of linear glycan strands) and a penicillin-sensitive transpeptidase C-terminal domain (cross-linking of the peptide subunits).</text>
</comment>
<dbReference type="InterPro" id="IPR012340">
    <property type="entry name" value="NA-bd_OB-fold"/>
</dbReference>
<keyword evidence="13" id="KW-0808">Transferase</keyword>
<protein>
    <recommendedName>
        <fullName evidence="7">Penicillin-binding protein 1A</fullName>
        <ecNumber evidence="25">2.4.99.28</ecNumber>
        <ecNumber evidence="6">3.4.16.4</ecNumber>
    </recommendedName>
</protein>
<evidence type="ECO:0000256" key="24">
    <source>
        <dbReference type="ARBA" id="ARBA00034000"/>
    </source>
</evidence>
<evidence type="ECO:0000256" key="9">
    <source>
        <dbReference type="ARBA" id="ARBA00022519"/>
    </source>
</evidence>
<evidence type="ECO:0000256" key="21">
    <source>
        <dbReference type="ARBA" id="ARBA00023251"/>
    </source>
</evidence>
<evidence type="ECO:0000256" key="12">
    <source>
        <dbReference type="ARBA" id="ARBA00022676"/>
    </source>
</evidence>
<evidence type="ECO:0000256" key="26">
    <source>
        <dbReference type="ARBA" id="ARBA00049902"/>
    </source>
</evidence>
<evidence type="ECO:0000256" key="6">
    <source>
        <dbReference type="ARBA" id="ARBA00012448"/>
    </source>
</evidence>
<dbReference type="PANTHER" id="PTHR32282:SF27">
    <property type="entry name" value="PENICILLIN-BINDING PROTEIN 1A"/>
    <property type="match status" value="1"/>
</dbReference>
<evidence type="ECO:0000256" key="18">
    <source>
        <dbReference type="ARBA" id="ARBA00022984"/>
    </source>
</evidence>
<keyword evidence="8" id="KW-1003">Cell membrane</keyword>
<feature type="domain" description="Penicillin-binding protein transpeptidase" evidence="29">
    <location>
        <begin position="479"/>
        <end position="780"/>
    </location>
</feature>
<dbReference type="GO" id="GO:0008955">
    <property type="term" value="F:peptidoglycan glycosyltransferase activity"/>
    <property type="evidence" value="ECO:0007669"/>
    <property type="project" value="UniProtKB-EC"/>
</dbReference>
<dbReference type="Gene3D" id="1.10.3810.10">
    <property type="entry name" value="Biosynthetic peptidoglycan transglycosylase-like"/>
    <property type="match status" value="1"/>
</dbReference>
<comment type="catalytic activity">
    <reaction evidence="26">
        <text>[GlcNAc-(1-&gt;4)-Mur2Ac(oyl-L-Ala-gamma-D-Glu-L-Lys-D-Ala-D-Ala)](n)-di-trans,octa-cis-undecaprenyl diphosphate + beta-D-GlcNAc-(1-&gt;4)-Mur2Ac(oyl-L-Ala-gamma-D-Glu-L-Lys-D-Ala-D-Ala)-di-trans,octa-cis-undecaprenyl diphosphate = [GlcNAc-(1-&gt;4)-Mur2Ac(oyl-L-Ala-gamma-D-Glu-L-Lys-D-Ala-D-Ala)](n+1)-di-trans,octa-cis-undecaprenyl diphosphate + di-trans,octa-cis-undecaprenyl diphosphate + H(+)</text>
        <dbReference type="Rhea" id="RHEA:23708"/>
        <dbReference type="Rhea" id="RHEA-COMP:9602"/>
        <dbReference type="Rhea" id="RHEA-COMP:9603"/>
        <dbReference type="ChEBI" id="CHEBI:15378"/>
        <dbReference type="ChEBI" id="CHEBI:58405"/>
        <dbReference type="ChEBI" id="CHEBI:60033"/>
        <dbReference type="ChEBI" id="CHEBI:78435"/>
        <dbReference type="EC" id="2.4.99.28"/>
    </reaction>
</comment>
<dbReference type="Gene3D" id="3.40.710.10">
    <property type="entry name" value="DD-peptidase/beta-lactamase superfamily"/>
    <property type="match status" value="2"/>
</dbReference>
<feature type="domain" description="Glycosyl transferase family 51" evidence="30">
    <location>
        <begin position="55"/>
        <end position="228"/>
    </location>
</feature>
<evidence type="ECO:0000256" key="16">
    <source>
        <dbReference type="ARBA" id="ARBA00022960"/>
    </source>
</evidence>
<dbReference type="InterPro" id="IPR023346">
    <property type="entry name" value="Lysozyme-like_dom_sf"/>
</dbReference>
<keyword evidence="23" id="KW-0961">Cell wall biogenesis/degradation</keyword>
<evidence type="ECO:0000256" key="25">
    <source>
        <dbReference type="ARBA" id="ARBA00044770"/>
    </source>
</evidence>
<dbReference type="EMBL" id="FOHK01000005">
    <property type="protein sequence ID" value="SET18280.1"/>
    <property type="molecule type" value="Genomic_DNA"/>
</dbReference>
<keyword evidence="33" id="KW-1185">Reference proteome</keyword>
<keyword evidence="11" id="KW-0645">Protease</keyword>
<evidence type="ECO:0000259" key="29">
    <source>
        <dbReference type="Pfam" id="PF00905"/>
    </source>
</evidence>
<evidence type="ECO:0000256" key="23">
    <source>
        <dbReference type="ARBA" id="ARBA00023316"/>
    </source>
</evidence>
<keyword evidence="16" id="KW-0133">Cell shape</keyword>